<keyword evidence="2" id="KW-1185">Reference proteome</keyword>
<evidence type="ECO:0008006" key="3">
    <source>
        <dbReference type="Google" id="ProtNLM"/>
    </source>
</evidence>
<comment type="caution">
    <text evidence="1">The sequence shown here is derived from an EMBL/GenBank/DDBJ whole genome shotgun (WGS) entry which is preliminary data.</text>
</comment>
<dbReference type="PANTHER" id="PTHR45036">
    <property type="entry name" value="METHYLTRANSFERASE LIKE 7B"/>
    <property type="match status" value="1"/>
</dbReference>
<protein>
    <recommendedName>
        <fullName evidence="3">Methyltransf_11 domain-containing protein</fullName>
    </recommendedName>
</protein>
<proteinExistence type="predicted"/>
<accession>A0AAE8N8A9</accession>
<dbReference type="Gene3D" id="3.40.50.150">
    <property type="entry name" value="Vaccinia Virus protein VP39"/>
    <property type="match status" value="1"/>
</dbReference>
<dbReference type="InterPro" id="IPR052356">
    <property type="entry name" value="Thiol_S-MT"/>
</dbReference>
<dbReference type="EMBL" id="ONZQ02000019">
    <property type="protein sequence ID" value="SPO07178.1"/>
    <property type="molecule type" value="Genomic_DNA"/>
</dbReference>
<evidence type="ECO:0000313" key="2">
    <source>
        <dbReference type="Proteomes" id="UP001187682"/>
    </source>
</evidence>
<dbReference type="Proteomes" id="UP001187682">
    <property type="component" value="Unassembled WGS sequence"/>
</dbReference>
<dbReference type="PANTHER" id="PTHR45036:SF1">
    <property type="entry name" value="METHYLTRANSFERASE LIKE 7A"/>
    <property type="match status" value="1"/>
</dbReference>
<name>A0AAE8N8A9_9PEZI</name>
<dbReference type="AlphaFoldDB" id="A0AAE8N8A9"/>
<reference evidence="1" key="1">
    <citation type="submission" date="2018-03" db="EMBL/GenBank/DDBJ databases">
        <authorList>
            <person name="Guldener U."/>
        </authorList>
    </citation>
    <scope>NUCLEOTIDE SEQUENCE</scope>
</reference>
<evidence type="ECO:0000313" key="1">
    <source>
        <dbReference type="EMBL" id="SPO07178.1"/>
    </source>
</evidence>
<dbReference type="InterPro" id="IPR029063">
    <property type="entry name" value="SAM-dependent_MTases_sf"/>
</dbReference>
<gene>
    <name evidence="1" type="ORF">DNG_09872</name>
</gene>
<dbReference type="CDD" id="cd02440">
    <property type="entry name" value="AdoMet_MTases"/>
    <property type="match status" value="1"/>
</dbReference>
<dbReference type="Pfam" id="PF13489">
    <property type="entry name" value="Methyltransf_23"/>
    <property type="match status" value="1"/>
</dbReference>
<dbReference type="SUPFAM" id="SSF53335">
    <property type="entry name" value="S-adenosyl-L-methionine-dependent methyltransferases"/>
    <property type="match status" value="1"/>
</dbReference>
<organism evidence="1 2">
    <name type="scientific">Cephalotrichum gorgonifer</name>
    <dbReference type="NCBI Taxonomy" id="2041049"/>
    <lineage>
        <taxon>Eukaryota</taxon>
        <taxon>Fungi</taxon>
        <taxon>Dikarya</taxon>
        <taxon>Ascomycota</taxon>
        <taxon>Pezizomycotina</taxon>
        <taxon>Sordariomycetes</taxon>
        <taxon>Hypocreomycetidae</taxon>
        <taxon>Microascales</taxon>
        <taxon>Microascaceae</taxon>
        <taxon>Cephalotrichum</taxon>
    </lineage>
</organism>
<sequence>MLLRLVRPCMLLGISACFFFITILKLVLSGDFSTLTSWPAFHEAWFGNFWAYIAPGVKANAEPRVLALLEGRVHEGRIYTDVVGQPVEGTILEIGAGSGMWADVFAKVIEQAKTRGSNGPAKIYGVEPNSHSAAALRQRVRDVGLEGTYEVVPVGIEDFNNPTAWGACIEPGSVDCIVTVQCLCSIPDPEKNTRLLYNYLKKGGRWYVYEHVRAESGTAVPAFQRFLDIFWKYMIGGCRLCRQTGKTLEALGRWEKIDLVQPPDESRFDVIPHVFGTLTK</sequence>